<feature type="chain" id="PRO_5004024414" evidence="3">
    <location>
        <begin position="23"/>
        <end position="525"/>
    </location>
</feature>
<keyword evidence="5" id="KW-1185">Reference proteome</keyword>
<dbReference type="HOGENOM" id="CLU_518737_0_0_1"/>
<evidence type="ECO:0000313" key="4">
    <source>
        <dbReference type="EMBL" id="EMD41430.1"/>
    </source>
</evidence>
<dbReference type="Proteomes" id="UP000016930">
    <property type="component" value="Unassembled WGS sequence"/>
</dbReference>
<name>M2RAK2_CERS8</name>
<feature type="compositionally biased region" description="Low complexity" evidence="1">
    <location>
        <begin position="213"/>
        <end position="236"/>
    </location>
</feature>
<dbReference type="EMBL" id="KB445791">
    <property type="protein sequence ID" value="EMD41430.1"/>
    <property type="molecule type" value="Genomic_DNA"/>
</dbReference>
<keyword evidence="2" id="KW-0812">Transmembrane</keyword>
<evidence type="ECO:0000313" key="5">
    <source>
        <dbReference type="Proteomes" id="UP000016930"/>
    </source>
</evidence>
<keyword evidence="2" id="KW-1133">Transmembrane helix</keyword>
<protein>
    <submittedName>
        <fullName evidence="4">Uncharacterized protein</fullName>
    </submittedName>
</protein>
<dbReference type="OrthoDB" id="3245657at2759"/>
<evidence type="ECO:0000256" key="3">
    <source>
        <dbReference type="SAM" id="SignalP"/>
    </source>
</evidence>
<feature type="compositionally biased region" description="Low complexity" evidence="1">
    <location>
        <begin position="249"/>
        <end position="262"/>
    </location>
</feature>
<feature type="signal peptide" evidence="3">
    <location>
        <begin position="1"/>
        <end position="22"/>
    </location>
</feature>
<evidence type="ECO:0000256" key="2">
    <source>
        <dbReference type="SAM" id="Phobius"/>
    </source>
</evidence>
<feature type="compositionally biased region" description="Polar residues" evidence="1">
    <location>
        <begin position="237"/>
        <end position="248"/>
    </location>
</feature>
<evidence type="ECO:0000256" key="1">
    <source>
        <dbReference type="SAM" id="MobiDB-lite"/>
    </source>
</evidence>
<organism evidence="4 5">
    <name type="scientific">Ceriporiopsis subvermispora (strain B)</name>
    <name type="common">White-rot fungus</name>
    <name type="synonym">Gelatoporia subvermispora</name>
    <dbReference type="NCBI Taxonomy" id="914234"/>
    <lineage>
        <taxon>Eukaryota</taxon>
        <taxon>Fungi</taxon>
        <taxon>Dikarya</taxon>
        <taxon>Basidiomycota</taxon>
        <taxon>Agaricomycotina</taxon>
        <taxon>Agaricomycetes</taxon>
        <taxon>Polyporales</taxon>
        <taxon>Gelatoporiaceae</taxon>
        <taxon>Gelatoporia</taxon>
    </lineage>
</organism>
<feature type="region of interest" description="Disordered" evidence="1">
    <location>
        <begin position="370"/>
        <end position="403"/>
    </location>
</feature>
<sequence>MTIPHPFILFAFVAALIPNLYCKSVNVTIDDTYGDPVTGTKFTYSDVEWKPGQNCSGCLAQPDPKQARNGTWHDATFNAQPGYVPEPNVPLNATVTFNGHALYVYCIIDENLDQNSDMTFYIDSEPVGSYRTLSIGLPLYDYNVLVYHNDTLAAGPHVFMLSSGHVNGLDALVLLDYVVYTTDIEDTSESPSAPSQASTNIVPTSFALSSQTIAPTSSRTIPIPSITASTAPTTPTDHQGGSTLTNNDATSHATSTSSSAIAPSPPNKKLSSEVTAVLVVVAVCASALIAAGAFLLCRKRRLRQLAPTISSRHSDAPLLHSPRSWRRFPRLSIRQRQPAITPYTIMADTASSQRDERGYPDNFLDVLSTPAGSAVGSSESKNRRARNQARQTAVAPHVSSPESSQEALIRLVQEGLYVGQPPEAHVSSDWRDRNEALRRRDAGAVHRGSEQRRQSARWNGQLGSTSGGHGVINITGYDTMDSFAAVTGTEPELSKPPVSIPEERRGMSIRRVEKEMDLLHAYRRG</sequence>
<feature type="region of interest" description="Disordered" evidence="1">
    <location>
        <begin position="213"/>
        <end position="267"/>
    </location>
</feature>
<feature type="compositionally biased region" description="Basic and acidic residues" evidence="1">
    <location>
        <begin position="441"/>
        <end position="453"/>
    </location>
</feature>
<keyword evidence="3" id="KW-0732">Signal</keyword>
<reference evidence="4 5" key="1">
    <citation type="journal article" date="2012" name="Proc. Natl. Acad. Sci. U.S.A.">
        <title>Comparative genomics of Ceriporiopsis subvermispora and Phanerochaete chrysosporium provide insight into selective ligninolysis.</title>
        <authorList>
            <person name="Fernandez-Fueyo E."/>
            <person name="Ruiz-Duenas F.J."/>
            <person name="Ferreira P."/>
            <person name="Floudas D."/>
            <person name="Hibbett D.S."/>
            <person name="Canessa P."/>
            <person name="Larrondo L.F."/>
            <person name="James T.Y."/>
            <person name="Seelenfreund D."/>
            <person name="Lobos S."/>
            <person name="Polanco R."/>
            <person name="Tello M."/>
            <person name="Honda Y."/>
            <person name="Watanabe T."/>
            <person name="Watanabe T."/>
            <person name="Ryu J.S."/>
            <person name="Kubicek C.P."/>
            <person name="Schmoll M."/>
            <person name="Gaskell J."/>
            <person name="Hammel K.E."/>
            <person name="St John F.J."/>
            <person name="Vanden Wymelenberg A."/>
            <person name="Sabat G."/>
            <person name="Splinter BonDurant S."/>
            <person name="Syed K."/>
            <person name="Yadav J.S."/>
            <person name="Doddapaneni H."/>
            <person name="Subramanian V."/>
            <person name="Lavin J.L."/>
            <person name="Oguiza J.A."/>
            <person name="Perez G."/>
            <person name="Pisabarro A.G."/>
            <person name="Ramirez L."/>
            <person name="Santoyo F."/>
            <person name="Master E."/>
            <person name="Coutinho P.M."/>
            <person name="Henrissat B."/>
            <person name="Lombard V."/>
            <person name="Magnuson J.K."/>
            <person name="Kuees U."/>
            <person name="Hori C."/>
            <person name="Igarashi K."/>
            <person name="Samejima M."/>
            <person name="Held B.W."/>
            <person name="Barry K.W."/>
            <person name="LaButti K.M."/>
            <person name="Lapidus A."/>
            <person name="Lindquist E.A."/>
            <person name="Lucas S.M."/>
            <person name="Riley R."/>
            <person name="Salamov A.A."/>
            <person name="Hoffmeister D."/>
            <person name="Schwenk D."/>
            <person name="Hadar Y."/>
            <person name="Yarden O."/>
            <person name="de Vries R.P."/>
            <person name="Wiebenga A."/>
            <person name="Stenlid J."/>
            <person name="Eastwood D."/>
            <person name="Grigoriev I.V."/>
            <person name="Berka R.M."/>
            <person name="Blanchette R.A."/>
            <person name="Kersten P."/>
            <person name="Martinez A.T."/>
            <person name="Vicuna R."/>
            <person name="Cullen D."/>
        </authorList>
    </citation>
    <scope>NUCLEOTIDE SEQUENCE [LARGE SCALE GENOMIC DNA]</scope>
    <source>
        <strain evidence="4 5">B</strain>
    </source>
</reference>
<feature type="region of interest" description="Disordered" evidence="1">
    <location>
        <begin position="441"/>
        <end position="464"/>
    </location>
</feature>
<feature type="transmembrane region" description="Helical" evidence="2">
    <location>
        <begin position="274"/>
        <end position="297"/>
    </location>
</feature>
<dbReference type="STRING" id="914234.M2RAK2"/>
<dbReference type="AlphaFoldDB" id="M2RAK2"/>
<keyword evidence="2" id="KW-0472">Membrane</keyword>
<accession>M2RAK2</accession>
<gene>
    <name evidence="4" type="ORF">CERSUDRAFT_89995</name>
</gene>
<proteinExistence type="predicted"/>